<gene>
    <name evidence="1" type="ORF">HYC85_016149</name>
</gene>
<protein>
    <submittedName>
        <fullName evidence="1">Uncharacterized protein</fullName>
    </submittedName>
</protein>
<proteinExistence type="predicted"/>
<accession>A0A7J7H0X5</accession>
<dbReference type="AlphaFoldDB" id="A0A7J7H0X5"/>
<organism evidence="1 2">
    <name type="scientific">Camellia sinensis</name>
    <name type="common">Tea plant</name>
    <name type="synonym">Thea sinensis</name>
    <dbReference type="NCBI Taxonomy" id="4442"/>
    <lineage>
        <taxon>Eukaryota</taxon>
        <taxon>Viridiplantae</taxon>
        <taxon>Streptophyta</taxon>
        <taxon>Embryophyta</taxon>
        <taxon>Tracheophyta</taxon>
        <taxon>Spermatophyta</taxon>
        <taxon>Magnoliopsida</taxon>
        <taxon>eudicotyledons</taxon>
        <taxon>Gunneridae</taxon>
        <taxon>Pentapetalae</taxon>
        <taxon>asterids</taxon>
        <taxon>Ericales</taxon>
        <taxon>Theaceae</taxon>
        <taxon>Camellia</taxon>
    </lineage>
</organism>
<sequence>MVPGYDINMGLLWHGRRHGIGGLHYIERTPLTLATIYGSERVLCLILDTRGVDVNRISVTESDRPALLFCL</sequence>
<reference evidence="1 2" key="2">
    <citation type="submission" date="2020-07" db="EMBL/GenBank/DDBJ databases">
        <title>Genome assembly of wild tea tree DASZ reveals pedigree and selection history of tea varieties.</title>
        <authorList>
            <person name="Zhang W."/>
        </authorList>
    </citation>
    <scope>NUCLEOTIDE SEQUENCE [LARGE SCALE GENOMIC DNA]</scope>
    <source>
        <strain evidence="2">cv. G240</strain>
        <tissue evidence="1">Leaf</tissue>
    </source>
</reference>
<evidence type="ECO:0000313" key="1">
    <source>
        <dbReference type="EMBL" id="KAF5945921.1"/>
    </source>
</evidence>
<dbReference type="EMBL" id="JACBKZ010000007">
    <property type="protein sequence ID" value="KAF5945921.1"/>
    <property type="molecule type" value="Genomic_DNA"/>
</dbReference>
<comment type="caution">
    <text evidence="1">The sequence shown here is derived from an EMBL/GenBank/DDBJ whole genome shotgun (WGS) entry which is preliminary data.</text>
</comment>
<evidence type="ECO:0000313" key="2">
    <source>
        <dbReference type="Proteomes" id="UP000593564"/>
    </source>
</evidence>
<dbReference type="Proteomes" id="UP000593564">
    <property type="component" value="Unassembled WGS sequence"/>
</dbReference>
<name>A0A7J7H0X5_CAMSI</name>
<keyword evidence="2" id="KW-1185">Reference proteome</keyword>
<reference evidence="2" key="1">
    <citation type="journal article" date="2020" name="Nat. Commun.">
        <title>Genome assembly of wild tea tree DASZ reveals pedigree and selection history of tea varieties.</title>
        <authorList>
            <person name="Zhang W."/>
            <person name="Zhang Y."/>
            <person name="Qiu H."/>
            <person name="Guo Y."/>
            <person name="Wan H."/>
            <person name="Zhang X."/>
            <person name="Scossa F."/>
            <person name="Alseekh S."/>
            <person name="Zhang Q."/>
            <person name="Wang P."/>
            <person name="Xu L."/>
            <person name="Schmidt M.H."/>
            <person name="Jia X."/>
            <person name="Li D."/>
            <person name="Zhu A."/>
            <person name="Guo F."/>
            <person name="Chen W."/>
            <person name="Ni D."/>
            <person name="Usadel B."/>
            <person name="Fernie A.R."/>
            <person name="Wen W."/>
        </authorList>
    </citation>
    <scope>NUCLEOTIDE SEQUENCE [LARGE SCALE GENOMIC DNA]</scope>
    <source>
        <strain evidence="2">cv. G240</strain>
    </source>
</reference>